<reference evidence="2 3" key="1">
    <citation type="journal article" date="2012" name="Genome Biol.">
        <title>Genome and low-iron response of an oceanic diatom adapted to chronic iron limitation.</title>
        <authorList>
            <person name="Lommer M."/>
            <person name="Specht M."/>
            <person name="Roy A.S."/>
            <person name="Kraemer L."/>
            <person name="Andreson R."/>
            <person name="Gutowska M.A."/>
            <person name="Wolf J."/>
            <person name="Bergner S.V."/>
            <person name="Schilhabel M.B."/>
            <person name="Klostermeier U.C."/>
            <person name="Beiko R.G."/>
            <person name="Rosenstiel P."/>
            <person name="Hippler M."/>
            <person name="Laroche J."/>
        </authorList>
    </citation>
    <scope>NUCLEOTIDE SEQUENCE [LARGE SCALE GENOMIC DNA]</scope>
    <source>
        <strain evidence="2 3">CCMP1005</strain>
    </source>
</reference>
<protein>
    <submittedName>
        <fullName evidence="2">Uncharacterized protein</fullName>
    </submittedName>
</protein>
<feature type="non-terminal residue" evidence="2">
    <location>
        <position position="1"/>
    </location>
</feature>
<sequence length="135" mass="14637">RNRLSKVAAYYTNNRPARRVPVRSVCRRRDGPSSSRPSLPSPRHRRKTNGAVILSSRGGVGAAARFGRHVKESGSGTEAASRYRSDLDDDDPSSTGTVARANATIGSPKSEWDKTAAQCNRLRAKEHGCCYVGKP</sequence>
<comment type="caution">
    <text evidence="2">The sequence shown here is derived from an EMBL/GenBank/DDBJ whole genome shotgun (WGS) entry which is preliminary data.</text>
</comment>
<evidence type="ECO:0000313" key="3">
    <source>
        <dbReference type="Proteomes" id="UP000266841"/>
    </source>
</evidence>
<dbReference type="Proteomes" id="UP000266841">
    <property type="component" value="Unassembled WGS sequence"/>
</dbReference>
<evidence type="ECO:0000313" key="2">
    <source>
        <dbReference type="EMBL" id="EJK61632.1"/>
    </source>
</evidence>
<accession>K0STP8</accession>
<keyword evidence="3" id="KW-1185">Reference proteome</keyword>
<feature type="region of interest" description="Disordered" evidence="1">
    <location>
        <begin position="66"/>
        <end position="111"/>
    </location>
</feature>
<dbReference type="EMBL" id="AGNL01019716">
    <property type="protein sequence ID" value="EJK61632.1"/>
    <property type="molecule type" value="Genomic_DNA"/>
</dbReference>
<evidence type="ECO:0000256" key="1">
    <source>
        <dbReference type="SAM" id="MobiDB-lite"/>
    </source>
</evidence>
<organism evidence="2 3">
    <name type="scientific">Thalassiosira oceanica</name>
    <name type="common">Marine diatom</name>
    <dbReference type="NCBI Taxonomy" id="159749"/>
    <lineage>
        <taxon>Eukaryota</taxon>
        <taxon>Sar</taxon>
        <taxon>Stramenopiles</taxon>
        <taxon>Ochrophyta</taxon>
        <taxon>Bacillariophyta</taxon>
        <taxon>Coscinodiscophyceae</taxon>
        <taxon>Thalassiosirophycidae</taxon>
        <taxon>Thalassiosirales</taxon>
        <taxon>Thalassiosiraceae</taxon>
        <taxon>Thalassiosira</taxon>
    </lineage>
</organism>
<proteinExistence type="predicted"/>
<feature type="region of interest" description="Disordered" evidence="1">
    <location>
        <begin position="1"/>
        <end position="54"/>
    </location>
</feature>
<name>K0STP8_THAOC</name>
<dbReference type="AlphaFoldDB" id="K0STP8"/>
<gene>
    <name evidence="2" type="ORF">THAOC_17846</name>
</gene>